<reference evidence="2" key="1">
    <citation type="submission" date="2023-02" db="EMBL/GenBank/DDBJ databases">
        <title>Genome sequence of Hyphococcus flavus.</title>
        <authorList>
            <person name="Rong J.-C."/>
            <person name="Zhao Q."/>
            <person name="Yi M."/>
            <person name="Wu J.-Y."/>
        </authorList>
    </citation>
    <scope>NUCLEOTIDE SEQUENCE</scope>
    <source>
        <strain evidence="2">MCCC 1K03223</strain>
    </source>
</reference>
<accession>A0AAE9ZFX6</accession>
<dbReference type="InterPro" id="IPR011990">
    <property type="entry name" value="TPR-like_helical_dom_sf"/>
</dbReference>
<dbReference type="AlphaFoldDB" id="A0AAE9ZFX6"/>
<sequence length="299" mass="32772">MKRFCSAALAALAVAAAPAFAQTQEQADVLAAEQNWQGAANAYRALLSADEENASNWFNLASALHQLEDYKGARDAYLKALDAGYPSIPKARFRLARVYMSLGDEENALSQLEELARIGGPNGNFVRNTAEFAPLAEDERFLAVVLALTPCTDDAYRHFDFWLGQWDVTSAGAPQPSAKSSITAKHGGCMVLEEYEVNSGAYTGMSINYYDNVRNLWHQSWMANNGVPVYLEGGLNDEGAMVLSDAGLDYSDMTGAINRVTWTPNDDGSVRQHWEVSSDKGETWSTAFDGHYTPREESD</sequence>
<organism evidence="2 3">
    <name type="scientific">Hyphococcus flavus</name>
    <dbReference type="NCBI Taxonomy" id="1866326"/>
    <lineage>
        <taxon>Bacteria</taxon>
        <taxon>Pseudomonadati</taxon>
        <taxon>Pseudomonadota</taxon>
        <taxon>Alphaproteobacteria</taxon>
        <taxon>Parvularculales</taxon>
        <taxon>Parvularculaceae</taxon>
        <taxon>Hyphococcus</taxon>
    </lineage>
</organism>
<dbReference type="KEGG" id="hfl:PUV54_03175"/>
<dbReference type="SMART" id="SM00028">
    <property type="entry name" value="TPR"/>
    <property type="match status" value="3"/>
</dbReference>
<keyword evidence="1" id="KW-0732">Signal</keyword>
<dbReference type="RefSeq" id="WP_274494094.1">
    <property type="nucleotide sequence ID" value="NZ_CP118166.1"/>
</dbReference>
<evidence type="ECO:0000256" key="1">
    <source>
        <dbReference type="SAM" id="SignalP"/>
    </source>
</evidence>
<evidence type="ECO:0000313" key="3">
    <source>
        <dbReference type="Proteomes" id="UP001214043"/>
    </source>
</evidence>
<keyword evidence="3" id="KW-1185">Reference proteome</keyword>
<gene>
    <name evidence="2" type="ORF">PUV54_03175</name>
</gene>
<name>A0AAE9ZFX6_9PROT</name>
<dbReference type="Gene3D" id="1.25.40.10">
    <property type="entry name" value="Tetratricopeptide repeat domain"/>
    <property type="match status" value="1"/>
</dbReference>
<dbReference type="EMBL" id="CP118166">
    <property type="protein sequence ID" value="WDI32193.1"/>
    <property type="molecule type" value="Genomic_DNA"/>
</dbReference>
<dbReference type="InterPro" id="IPR019734">
    <property type="entry name" value="TPR_rpt"/>
</dbReference>
<dbReference type="Pfam" id="PF13181">
    <property type="entry name" value="TPR_8"/>
    <property type="match status" value="1"/>
</dbReference>
<evidence type="ECO:0000313" key="2">
    <source>
        <dbReference type="EMBL" id="WDI32193.1"/>
    </source>
</evidence>
<feature type="chain" id="PRO_5042041909" description="Tetratricopeptide repeat protein" evidence="1">
    <location>
        <begin position="22"/>
        <end position="299"/>
    </location>
</feature>
<feature type="signal peptide" evidence="1">
    <location>
        <begin position="1"/>
        <end position="21"/>
    </location>
</feature>
<dbReference type="SUPFAM" id="SSF48452">
    <property type="entry name" value="TPR-like"/>
    <property type="match status" value="1"/>
</dbReference>
<protein>
    <recommendedName>
        <fullName evidence="4">Tetratricopeptide repeat protein</fullName>
    </recommendedName>
</protein>
<dbReference type="Proteomes" id="UP001214043">
    <property type="component" value="Chromosome"/>
</dbReference>
<proteinExistence type="predicted"/>
<evidence type="ECO:0008006" key="4">
    <source>
        <dbReference type="Google" id="ProtNLM"/>
    </source>
</evidence>
<dbReference type="Pfam" id="PF13432">
    <property type="entry name" value="TPR_16"/>
    <property type="match status" value="1"/>
</dbReference>